<proteinExistence type="predicted"/>
<evidence type="ECO:0000256" key="1">
    <source>
        <dbReference type="SAM" id="SignalP"/>
    </source>
</evidence>
<evidence type="ECO:0008006" key="4">
    <source>
        <dbReference type="Google" id="ProtNLM"/>
    </source>
</evidence>
<dbReference type="AlphaFoldDB" id="A0A3P3W6U6"/>
<protein>
    <recommendedName>
        <fullName evidence="4">BON domain-containing protein</fullName>
    </recommendedName>
</protein>
<dbReference type="EMBL" id="RQVQ01000014">
    <property type="protein sequence ID" value="RRJ90891.1"/>
    <property type="molecule type" value="Genomic_DNA"/>
</dbReference>
<sequence length="83" mass="9423">MKKYLLLSVGCLFFISCKTNATLDKQFFNEDVLENAISLDAVQLHGKTYMGQVRKTDSIYVYGNVPQSVIDSVMNARKLENKK</sequence>
<keyword evidence="3" id="KW-1185">Reference proteome</keyword>
<reference evidence="2 3" key="1">
    <citation type="submission" date="2018-11" db="EMBL/GenBank/DDBJ databases">
        <title>Flavobacterium sp. nov., YIM 102701-2 draft genome.</title>
        <authorList>
            <person name="Li G."/>
            <person name="Jiang Y."/>
        </authorList>
    </citation>
    <scope>NUCLEOTIDE SEQUENCE [LARGE SCALE GENOMIC DNA]</scope>
    <source>
        <strain evidence="2 3">YIM 102701-2</strain>
    </source>
</reference>
<organism evidence="2 3">
    <name type="scientific">Paenimyroides tangerinum</name>
    <dbReference type="NCBI Taxonomy" id="2488728"/>
    <lineage>
        <taxon>Bacteria</taxon>
        <taxon>Pseudomonadati</taxon>
        <taxon>Bacteroidota</taxon>
        <taxon>Flavobacteriia</taxon>
        <taxon>Flavobacteriales</taxon>
        <taxon>Flavobacteriaceae</taxon>
        <taxon>Paenimyroides</taxon>
    </lineage>
</organism>
<feature type="signal peptide" evidence="1">
    <location>
        <begin position="1"/>
        <end position="21"/>
    </location>
</feature>
<dbReference type="PROSITE" id="PS51257">
    <property type="entry name" value="PROKAR_LIPOPROTEIN"/>
    <property type="match status" value="1"/>
</dbReference>
<feature type="chain" id="PRO_5018151924" description="BON domain-containing protein" evidence="1">
    <location>
        <begin position="22"/>
        <end position="83"/>
    </location>
</feature>
<comment type="caution">
    <text evidence="2">The sequence shown here is derived from an EMBL/GenBank/DDBJ whole genome shotgun (WGS) entry which is preliminary data.</text>
</comment>
<evidence type="ECO:0000313" key="3">
    <source>
        <dbReference type="Proteomes" id="UP000275719"/>
    </source>
</evidence>
<accession>A0A3P3W6U6</accession>
<keyword evidence="1" id="KW-0732">Signal</keyword>
<evidence type="ECO:0000313" key="2">
    <source>
        <dbReference type="EMBL" id="RRJ90891.1"/>
    </source>
</evidence>
<dbReference type="Proteomes" id="UP000275719">
    <property type="component" value="Unassembled WGS sequence"/>
</dbReference>
<gene>
    <name evidence="2" type="ORF">EG240_07650</name>
</gene>
<name>A0A3P3W6U6_9FLAO</name>
<dbReference type="RefSeq" id="WP_125018805.1">
    <property type="nucleotide sequence ID" value="NZ_RQVQ01000014.1"/>
</dbReference>